<dbReference type="HOGENOM" id="CLU_087284_0_0_9"/>
<proteinExistence type="predicted"/>
<dbReference type="Pfam" id="PF01558">
    <property type="entry name" value="POR"/>
    <property type="match status" value="1"/>
</dbReference>
<organism evidence="3 4">
    <name type="scientific">[Clostridium] ultunense Esp</name>
    <dbReference type="NCBI Taxonomy" id="1288971"/>
    <lineage>
        <taxon>Bacteria</taxon>
        <taxon>Bacillati</taxon>
        <taxon>Bacillota</taxon>
        <taxon>Tissierellia</taxon>
        <taxon>Tissierellales</taxon>
        <taxon>Tepidimicrobiaceae</taxon>
        <taxon>Schnuerera</taxon>
    </lineage>
</organism>
<dbReference type="EC" id="1.2.7.3" evidence="3"/>
<dbReference type="InterPro" id="IPR052554">
    <property type="entry name" value="2-oxoglutarate_synth_KorC"/>
</dbReference>
<evidence type="ECO:0000313" key="3">
    <source>
        <dbReference type="EMBL" id="SHD77119.1"/>
    </source>
</evidence>
<name>M1YQ48_9FIRM</name>
<dbReference type="Proteomes" id="UP000245423">
    <property type="component" value="Chromosome 1"/>
</dbReference>
<sequence>MMKQELRLSGSGGQGLILAGIILAEAALYDGKNVVQSQSYGPEARGGASKAEVIISDKIINYPKVDKCDILLSLTQKACEKYINSLRPGGVLILDESVTEKPNREDIKIFSIPILDTAVNQLGKPMVANIVALGSIYELTKVVSKESLEKAVLSRVPRGTEELNKRALSEGFKLIENHKDSVYGEVC</sequence>
<dbReference type="AlphaFoldDB" id="M1YQ48"/>
<reference evidence="3 4" key="1">
    <citation type="submission" date="2016-11" db="EMBL/GenBank/DDBJ databases">
        <authorList>
            <person name="Manzoor S."/>
        </authorList>
    </citation>
    <scope>NUCLEOTIDE SEQUENCE [LARGE SCALE GENOMIC DNA]</scope>
    <source>
        <strain evidence="3">Clostridium ultunense strain Esp</strain>
    </source>
</reference>
<evidence type="ECO:0000313" key="4">
    <source>
        <dbReference type="Proteomes" id="UP000245423"/>
    </source>
</evidence>
<dbReference type="EMBL" id="LT669839">
    <property type="protein sequence ID" value="SHD77119.1"/>
    <property type="molecule type" value="Genomic_DNA"/>
</dbReference>
<dbReference type="OrthoDB" id="9789125at2"/>
<feature type="domain" description="Pyruvate/ketoisovalerate oxidoreductase catalytic" evidence="2">
    <location>
        <begin position="12"/>
        <end position="172"/>
    </location>
</feature>
<evidence type="ECO:0000259" key="2">
    <source>
        <dbReference type="Pfam" id="PF01558"/>
    </source>
</evidence>
<dbReference type="InterPro" id="IPR002869">
    <property type="entry name" value="Pyrv_flavodox_OxRed_cen"/>
</dbReference>
<dbReference type="GO" id="GO:0047553">
    <property type="term" value="F:2-oxoglutarate synthase activity"/>
    <property type="evidence" value="ECO:0007669"/>
    <property type="project" value="UniProtKB-EC"/>
</dbReference>
<dbReference type="SUPFAM" id="SSF53323">
    <property type="entry name" value="Pyruvate-ferredoxin oxidoreductase, PFOR, domain III"/>
    <property type="match status" value="1"/>
</dbReference>
<evidence type="ECO:0000256" key="1">
    <source>
        <dbReference type="ARBA" id="ARBA00023002"/>
    </source>
</evidence>
<dbReference type="InterPro" id="IPR019752">
    <property type="entry name" value="Pyrv/ketoisovalerate_OxRed_cat"/>
</dbReference>
<keyword evidence="4" id="KW-1185">Reference proteome</keyword>
<dbReference type="Gene3D" id="3.40.920.10">
    <property type="entry name" value="Pyruvate-ferredoxin oxidoreductase, PFOR, domain III"/>
    <property type="match status" value="1"/>
</dbReference>
<gene>
    <name evidence="3" type="primary">korC</name>
    <name evidence="3" type="ORF">CUESP1_1756</name>
</gene>
<protein>
    <submittedName>
        <fullName evidence="3">2-oxoglutarate synthase subunit KorC</fullName>
        <ecNumber evidence="3">1.2.7.3</ecNumber>
    </submittedName>
</protein>
<dbReference type="PANTHER" id="PTHR42730">
    <property type="entry name" value="2-OXOGLUTARATE SYNTHASE SUBUNIT KORC"/>
    <property type="match status" value="1"/>
</dbReference>
<dbReference type="RefSeq" id="WP_005582196.1">
    <property type="nucleotide sequence ID" value="NZ_LT669839.1"/>
</dbReference>
<keyword evidence="1 3" id="KW-0560">Oxidoreductase</keyword>
<dbReference type="PANTHER" id="PTHR42730:SF1">
    <property type="entry name" value="2-OXOGLUTARATE SYNTHASE SUBUNIT KORC"/>
    <property type="match status" value="1"/>
</dbReference>
<accession>M1YQ48</accession>